<gene>
    <name evidence="3" type="ORF">MICPUCDRAFT_60974</name>
</gene>
<dbReference type="EMBL" id="GG663743">
    <property type="protein sequence ID" value="EEH54984.1"/>
    <property type="molecule type" value="Genomic_DNA"/>
</dbReference>
<feature type="compositionally biased region" description="Gly residues" evidence="2">
    <location>
        <begin position="281"/>
        <end position="290"/>
    </location>
</feature>
<proteinExistence type="predicted"/>
<dbReference type="AlphaFoldDB" id="C1N053"/>
<dbReference type="GeneID" id="9686508"/>
<feature type="coiled-coil region" evidence="1">
    <location>
        <begin position="224"/>
        <end position="251"/>
    </location>
</feature>
<dbReference type="Proteomes" id="UP000001876">
    <property type="component" value="Unassembled WGS sequence"/>
</dbReference>
<evidence type="ECO:0000313" key="3">
    <source>
        <dbReference type="EMBL" id="EEH54984.1"/>
    </source>
</evidence>
<dbReference type="OMA" id="WRESGIC"/>
<keyword evidence="1" id="KW-0175">Coiled coil</keyword>
<feature type="region of interest" description="Disordered" evidence="2">
    <location>
        <begin position="271"/>
        <end position="323"/>
    </location>
</feature>
<reference evidence="3 4" key="1">
    <citation type="journal article" date="2009" name="Science">
        <title>Green evolution and dynamic adaptations revealed by genomes of the marine picoeukaryotes Micromonas.</title>
        <authorList>
            <person name="Worden A.Z."/>
            <person name="Lee J.H."/>
            <person name="Mock T."/>
            <person name="Rouze P."/>
            <person name="Simmons M.P."/>
            <person name="Aerts A.L."/>
            <person name="Allen A.E."/>
            <person name="Cuvelier M.L."/>
            <person name="Derelle E."/>
            <person name="Everett M.V."/>
            <person name="Foulon E."/>
            <person name="Grimwood J."/>
            <person name="Gundlach H."/>
            <person name="Henrissat B."/>
            <person name="Napoli C."/>
            <person name="McDonald S.M."/>
            <person name="Parker M.S."/>
            <person name="Rombauts S."/>
            <person name="Salamov A."/>
            <person name="Von Dassow P."/>
            <person name="Badger J.H."/>
            <person name="Coutinho P.M."/>
            <person name="Demir E."/>
            <person name="Dubchak I."/>
            <person name="Gentemann C."/>
            <person name="Eikrem W."/>
            <person name="Gready J.E."/>
            <person name="John U."/>
            <person name="Lanier W."/>
            <person name="Lindquist E.A."/>
            <person name="Lucas S."/>
            <person name="Mayer K.F."/>
            <person name="Moreau H."/>
            <person name="Not F."/>
            <person name="Otillar R."/>
            <person name="Panaud O."/>
            <person name="Pangilinan J."/>
            <person name="Paulsen I."/>
            <person name="Piegu B."/>
            <person name="Poliakov A."/>
            <person name="Robbens S."/>
            <person name="Schmutz J."/>
            <person name="Toulza E."/>
            <person name="Wyss T."/>
            <person name="Zelensky A."/>
            <person name="Zhou K."/>
            <person name="Armbrust E.V."/>
            <person name="Bhattacharya D."/>
            <person name="Goodenough U.W."/>
            <person name="Van de Peer Y."/>
            <person name="Grigoriev I.V."/>
        </authorList>
    </citation>
    <scope>NUCLEOTIDE SEQUENCE [LARGE SCALE GENOMIC DNA]</scope>
    <source>
        <strain evidence="3 4">CCMP1545</strain>
    </source>
</reference>
<organism evidence="4">
    <name type="scientific">Micromonas pusilla (strain CCMP1545)</name>
    <name type="common">Picoplanktonic green alga</name>
    <dbReference type="NCBI Taxonomy" id="564608"/>
    <lineage>
        <taxon>Eukaryota</taxon>
        <taxon>Viridiplantae</taxon>
        <taxon>Chlorophyta</taxon>
        <taxon>Mamiellophyceae</taxon>
        <taxon>Mamiellales</taxon>
        <taxon>Mamiellaceae</taxon>
        <taxon>Micromonas</taxon>
    </lineage>
</organism>
<sequence>MAREFYDILVYPDVKEADSTRRWRASPKSYTCEFRIWHPSTLTLKPVPAGIEILLYRTFSMDKLLDHVAEDQALSLTVEETLVLLRKTLRAATFETVRLDLDDDENEYGLPCGLLVTAVLDEKEDTKATLRFPPTGGCVYGTRFDGGMASWGKALVVMTRTIAARNEELERAVEGDRRALRALRSMLSLYDASFASDGESVKIAGVSARVGGLAGSSPLKPSMCADARRARAEAAAAIAELEARVEAHENRARGLVMGADEETLAFYGAAKTRGDDDGGEGEGGGNGGGGETKREPPGLGGTPAGSPAAKKPRQGLTLARGAK</sequence>
<accession>C1N053</accession>
<name>C1N053_MICPC</name>
<evidence type="ECO:0000256" key="2">
    <source>
        <dbReference type="SAM" id="MobiDB-lite"/>
    </source>
</evidence>
<dbReference type="KEGG" id="mpp:MICPUCDRAFT_60974"/>
<dbReference type="RefSeq" id="XP_003061334.1">
    <property type="nucleotide sequence ID" value="XM_003061288.1"/>
</dbReference>
<evidence type="ECO:0000313" key="4">
    <source>
        <dbReference type="Proteomes" id="UP000001876"/>
    </source>
</evidence>
<protein>
    <submittedName>
        <fullName evidence="3">Predicted protein</fullName>
    </submittedName>
</protein>
<evidence type="ECO:0000256" key="1">
    <source>
        <dbReference type="SAM" id="Coils"/>
    </source>
</evidence>
<keyword evidence="4" id="KW-1185">Reference proteome</keyword>